<feature type="region of interest" description="Disordered" evidence="13">
    <location>
        <begin position="98"/>
        <end position="119"/>
    </location>
</feature>
<dbReference type="SUPFAM" id="SSF55729">
    <property type="entry name" value="Acyl-CoA N-acyltransferases (Nat)"/>
    <property type="match status" value="1"/>
</dbReference>
<dbReference type="InterPro" id="IPR036388">
    <property type="entry name" value="WH-like_DNA-bd_sf"/>
</dbReference>
<dbReference type="CDD" id="cd04301">
    <property type="entry name" value="NAT_SF"/>
    <property type="match status" value="1"/>
</dbReference>
<dbReference type="GO" id="GO:0000785">
    <property type="term" value="C:chromatin"/>
    <property type="evidence" value="ECO:0007669"/>
    <property type="project" value="TreeGrafter"/>
</dbReference>
<dbReference type="PANTHER" id="PTHR10615:SF161">
    <property type="entry name" value="HISTONE ACETYLTRANSFERASE KAT7"/>
    <property type="match status" value="1"/>
</dbReference>
<protein>
    <recommendedName>
        <fullName evidence="3 12">Histone acetyltransferase</fullName>
        <ecNumber evidence="3 12">2.3.1.48</ecNumber>
    </recommendedName>
</protein>
<evidence type="ECO:0000259" key="14">
    <source>
        <dbReference type="PROSITE" id="PS51726"/>
    </source>
</evidence>
<dbReference type="GO" id="GO:0003682">
    <property type="term" value="F:chromatin binding"/>
    <property type="evidence" value="ECO:0007669"/>
    <property type="project" value="TreeGrafter"/>
</dbReference>
<comment type="catalytic activity">
    <reaction evidence="12">
        <text>L-lysyl-[protein] + acetyl-CoA = N(6)-acetyl-L-lysyl-[protein] + CoA + H(+)</text>
        <dbReference type="Rhea" id="RHEA:45948"/>
        <dbReference type="Rhea" id="RHEA-COMP:9752"/>
        <dbReference type="Rhea" id="RHEA-COMP:10731"/>
        <dbReference type="ChEBI" id="CHEBI:15378"/>
        <dbReference type="ChEBI" id="CHEBI:29969"/>
        <dbReference type="ChEBI" id="CHEBI:57287"/>
        <dbReference type="ChEBI" id="CHEBI:57288"/>
        <dbReference type="ChEBI" id="CHEBI:61930"/>
        <dbReference type="EC" id="2.3.1.48"/>
    </reaction>
</comment>
<dbReference type="Gene3D" id="2.30.30.140">
    <property type="match status" value="1"/>
</dbReference>
<keyword evidence="7" id="KW-0862">Zinc</keyword>
<dbReference type="AlphaFoldDB" id="L7FKC5"/>
<sequence length="416" mass="48431">MEPQFKVNDKVLCHKHEDPAGSYREAQILETKQTTTQIMYYIRYTEYNKRLDEWTSADNVIKYSSRENLNIIRPTRRDDGGNPRKMTRALRKTNVAMLERDSEPAGTMSNAPENEAPQRTKNIQYVTIADFDLPVWYFSPYPGKYGNVERLYVCEHCLKYMEKPRTYLTHRQKCPYHFPPGLLIYKDPERKIAFFEVDGEEAKLYCQSLCLLSKMFLDHKTLYYDVEPFYFYVLCEYEPKTELEDENFHLVGYFSKEKASPDGYNLSCLMVLPHHQRKGYGKMLISMSYELSKIEGIPGSPEKPLSDLGLVSFKSYWTKVIADELLNNCPEGPNITELTLKTGITKEDCVSTLDSLGLIVSYRGSQSITTTQKKLEQLRLDFPQKEVLVKKELLKWKPHAVVIKNPDIMETLKTYV</sequence>
<keyword evidence="4 15" id="KW-0808">Transferase</keyword>
<organism evidence="15 16">
    <name type="scientific">Entamoeba invadens IP1</name>
    <dbReference type="NCBI Taxonomy" id="370355"/>
    <lineage>
        <taxon>Eukaryota</taxon>
        <taxon>Amoebozoa</taxon>
        <taxon>Evosea</taxon>
        <taxon>Archamoebae</taxon>
        <taxon>Mastigamoebida</taxon>
        <taxon>Entamoebidae</taxon>
        <taxon>Entamoeba</taxon>
    </lineage>
</organism>
<dbReference type="Pfam" id="PF17772">
    <property type="entry name" value="zf-MYST"/>
    <property type="match status" value="1"/>
</dbReference>
<dbReference type="PROSITE" id="PS51726">
    <property type="entry name" value="MYST_HAT"/>
    <property type="match status" value="1"/>
</dbReference>
<keyword evidence="10 12" id="KW-0539">Nucleus</keyword>
<feature type="compositionally biased region" description="Polar residues" evidence="13">
    <location>
        <begin position="107"/>
        <end position="119"/>
    </location>
</feature>
<evidence type="ECO:0000313" key="16">
    <source>
        <dbReference type="Proteomes" id="UP000014680"/>
    </source>
</evidence>
<reference evidence="15 16" key="1">
    <citation type="submission" date="2012-10" db="EMBL/GenBank/DDBJ databases">
        <authorList>
            <person name="Zafar N."/>
            <person name="Inman J."/>
            <person name="Hall N."/>
            <person name="Lorenzi H."/>
            <person name="Caler E."/>
        </authorList>
    </citation>
    <scope>NUCLEOTIDE SEQUENCE [LARGE SCALE GENOMIC DNA]</scope>
    <source>
        <strain evidence="15 16">IP1</strain>
    </source>
</reference>
<evidence type="ECO:0000313" key="15">
    <source>
        <dbReference type="EMBL" id="ELP84852.1"/>
    </source>
</evidence>
<accession>L7FKC5</accession>
<keyword evidence="5" id="KW-0479">Metal-binding</keyword>
<dbReference type="RefSeq" id="XP_004184198.1">
    <property type="nucleotide sequence ID" value="XM_004184150.1"/>
</dbReference>
<dbReference type="InterPro" id="IPR040706">
    <property type="entry name" value="Zf-MYST"/>
</dbReference>
<dbReference type="GO" id="GO:0003712">
    <property type="term" value="F:transcription coregulator activity"/>
    <property type="evidence" value="ECO:0007669"/>
    <property type="project" value="TreeGrafter"/>
</dbReference>
<evidence type="ECO:0000256" key="7">
    <source>
        <dbReference type="ARBA" id="ARBA00022833"/>
    </source>
</evidence>
<evidence type="ECO:0000256" key="12">
    <source>
        <dbReference type="RuleBase" id="RU361211"/>
    </source>
</evidence>
<dbReference type="InterPro" id="IPR025995">
    <property type="entry name" value="Tudor-knot"/>
</dbReference>
<evidence type="ECO:0000256" key="6">
    <source>
        <dbReference type="ARBA" id="ARBA00022771"/>
    </source>
</evidence>
<name>L7FKC5_ENTIV</name>
<dbReference type="GO" id="GO:0005634">
    <property type="term" value="C:nucleus"/>
    <property type="evidence" value="ECO:0007669"/>
    <property type="project" value="UniProtKB-SubCell"/>
</dbReference>
<dbReference type="GO" id="GO:0006357">
    <property type="term" value="P:regulation of transcription by RNA polymerase II"/>
    <property type="evidence" value="ECO:0007669"/>
    <property type="project" value="TreeGrafter"/>
</dbReference>
<dbReference type="OrthoDB" id="787137at2759"/>
<evidence type="ECO:0000256" key="10">
    <source>
        <dbReference type="ARBA" id="ARBA00023242"/>
    </source>
</evidence>
<evidence type="ECO:0000256" key="5">
    <source>
        <dbReference type="ARBA" id="ARBA00022723"/>
    </source>
</evidence>
<dbReference type="Gene3D" id="3.30.60.60">
    <property type="entry name" value="N-acetyl transferase-like"/>
    <property type="match status" value="1"/>
</dbReference>
<evidence type="ECO:0000256" key="3">
    <source>
        <dbReference type="ARBA" id="ARBA00013184"/>
    </source>
</evidence>
<dbReference type="InterPro" id="IPR016197">
    <property type="entry name" value="Chromo-like_dom_sf"/>
</dbReference>
<dbReference type="Proteomes" id="UP000014680">
    <property type="component" value="Unassembled WGS sequence"/>
</dbReference>
<keyword evidence="9" id="KW-0007">Acetylation</keyword>
<dbReference type="KEGG" id="eiv:EIN_284080"/>
<evidence type="ECO:0000256" key="1">
    <source>
        <dbReference type="ARBA" id="ARBA00004123"/>
    </source>
</evidence>
<evidence type="ECO:0000256" key="2">
    <source>
        <dbReference type="ARBA" id="ARBA00010107"/>
    </source>
</evidence>
<gene>
    <name evidence="15" type="ORF">EIN_284080</name>
</gene>
<dbReference type="InterPro" id="IPR016181">
    <property type="entry name" value="Acyl_CoA_acyltransferase"/>
</dbReference>
<dbReference type="GO" id="GO:0008270">
    <property type="term" value="F:zinc ion binding"/>
    <property type="evidence" value="ECO:0007669"/>
    <property type="project" value="UniProtKB-KW"/>
</dbReference>
<dbReference type="EMBL" id="KB207106">
    <property type="protein sequence ID" value="ELP84852.1"/>
    <property type="molecule type" value="Genomic_DNA"/>
</dbReference>
<dbReference type="GeneID" id="14883824"/>
<comment type="similarity">
    <text evidence="2 12">Belongs to the MYST (SAS/MOZ) family.</text>
</comment>
<dbReference type="PANTHER" id="PTHR10615">
    <property type="entry name" value="HISTONE ACETYLTRANSFERASE"/>
    <property type="match status" value="1"/>
</dbReference>
<dbReference type="InterPro" id="IPR002717">
    <property type="entry name" value="HAT_MYST-type"/>
</dbReference>
<dbReference type="OMA" id="CIYLCEY"/>
<proteinExistence type="inferred from homology"/>
<feature type="domain" description="MYST-type HAT" evidence="14">
    <location>
        <begin position="118"/>
        <end position="398"/>
    </location>
</feature>
<dbReference type="Pfam" id="PF11717">
    <property type="entry name" value="Tudor-knot"/>
    <property type="match status" value="1"/>
</dbReference>
<keyword evidence="6" id="KW-0863">Zinc-finger</keyword>
<feature type="active site" description="Proton donor/acceptor" evidence="11">
    <location>
        <position position="302"/>
    </location>
</feature>
<dbReference type="FunFam" id="3.30.60.60:FF:000001">
    <property type="entry name" value="Histone acetyltransferase"/>
    <property type="match status" value="1"/>
</dbReference>
<dbReference type="EC" id="2.3.1.48" evidence="3 12"/>
<comment type="subcellular location">
    <subcellularLocation>
        <location evidence="1 12">Nucleus</location>
    </subcellularLocation>
</comment>
<dbReference type="VEuPathDB" id="AmoebaDB:EIN_284080"/>
<dbReference type="Pfam" id="PF01853">
    <property type="entry name" value="MOZ_SAS"/>
    <property type="match status" value="1"/>
</dbReference>
<keyword evidence="16" id="KW-1185">Reference proteome</keyword>
<evidence type="ECO:0000256" key="4">
    <source>
        <dbReference type="ARBA" id="ARBA00022679"/>
    </source>
</evidence>
<dbReference type="SUPFAM" id="SSF54160">
    <property type="entry name" value="Chromo domain-like"/>
    <property type="match status" value="1"/>
</dbReference>
<evidence type="ECO:0000256" key="13">
    <source>
        <dbReference type="SAM" id="MobiDB-lite"/>
    </source>
</evidence>
<dbReference type="InterPro" id="IPR050603">
    <property type="entry name" value="MYST_HAT"/>
</dbReference>
<evidence type="ECO:0000256" key="11">
    <source>
        <dbReference type="PIRSR" id="PIRSR602717-51"/>
    </source>
</evidence>
<keyword evidence="8" id="KW-0156">Chromatin regulator</keyword>
<dbReference type="Gene3D" id="1.10.10.10">
    <property type="entry name" value="Winged helix-like DNA-binding domain superfamily/Winged helix DNA-binding domain"/>
    <property type="match status" value="1"/>
</dbReference>
<evidence type="ECO:0000256" key="8">
    <source>
        <dbReference type="ARBA" id="ARBA00022853"/>
    </source>
</evidence>
<dbReference type="Gene3D" id="3.40.630.30">
    <property type="match status" value="1"/>
</dbReference>
<evidence type="ECO:0000256" key="9">
    <source>
        <dbReference type="ARBA" id="ARBA00022990"/>
    </source>
</evidence>
<dbReference type="GO" id="GO:0004402">
    <property type="term" value="F:histone acetyltransferase activity"/>
    <property type="evidence" value="ECO:0007669"/>
    <property type="project" value="InterPro"/>
</dbReference>